<dbReference type="InterPro" id="IPR036565">
    <property type="entry name" value="Mur-like_cat_sf"/>
</dbReference>
<dbReference type="Pfam" id="PF01225">
    <property type="entry name" value="Mur_ligase"/>
    <property type="match status" value="1"/>
</dbReference>
<dbReference type="RefSeq" id="WP_346053416.1">
    <property type="nucleotide sequence ID" value="NZ_JAYGII010000066.1"/>
</dbReference>
<dbReference type="PANTHER" id="PTHR43445">
    <property type="entry name" value="UDP-N-ACETYLMURAMATE--L-ALANINE LIGASE-RELATED"/>
    <property type="match status" value="1"/>
</dbReference>
<evidence type="ECO:0000256" key="9">
    <source>
        <dbReference type="HAMAP-Rule" id="MF_02020"/>
    </source>
</evidence>
<gene>
    <name evidence="9 13" type="primary">mpl</name>
    <name evidence="13" type="ORF">VCB98_13520</name>
</gene>
<dbReference type="InterPro" id="IPR000713">
    <property type="entry name" value="Mur_ligase_N"/>
</dbReference>
<evidence type="ECO:0000259" key="11">
    <source>
        <dbReference type="Pfam" id="PF02875"/>
    </source>
</evidence>
<evidence type="ECO:0000313" key="14">
    <source>
        <dbReference type="Proteomes" id="UP001302316"/>
    </source>
</evidence>
<keyword evidence="2 9" id="KW-0132">Cell division</keyword>
<dbReference type="Proteomes" id="UP001302316">
    <property type="component" value="Unassembled WGS sequence"/>
</dbReference>
<dbReference type="AlphaFoldDB" id="A0AAP6JHG7"/>
<keyword evidence="6 9" id="KW-0573">Peptidoglycan synthesis</keyword>
<dbReference type="InterPro" id="IPR050061">
    <property type="entry name" value="MurCDEF_pg_biosynth"/>
</dbReference>
<dbReference type="GO" id="GO:0106418">
    <property type="term" value="F:UDP-N-acetylmuramate-L-alanyl-gamma-D-glutamyl-meso-2,6-diaminoheptanedioate ligase activity"/>
    <property type="evidence" value="ECO:0007669"/>
    <property type="project" value="UniProtKB-EC"/>
</dbReference>
<dbReference type="GO" id="GO:0071555">
    <property type="term" value="P:cell wall organization"/>
    <property type="evidence" value="ECO:0007669"/>
    <property type="project" value="UniProtKB-KW"/>
</dbReference>
<keyword evidence="4 9" id="KW-0067">ATP-binding</keyword>
<evidence type="ECO:0000256" key="6">
    <source>
        <dbReference type="ARBA" id="ARBA00022984"/>
    </source>
</evidence>
<reference evidence="13 14" key="1">
    <citation type="submission" date="2023-12" db="EMBL/GenBank/DDBJ databases">
        <title>Whole-genome sequencing of halo(alkali)philic microorganisms from hypersaline lakes.</title>
        <authorList>
            <person name="Sorokin D.Y."/>
            <person name="Merkel A.Y."/>
            <person name="Messina E."/>
            <person name="Yakimov M."/>
        </authorList>
    </citation>
    <scope>NUCLEOTIDE SEQUENCE [LARGE SCALE GENOMIC DNA]</scope>
    <source>
        <strain evidence="13 14">AB-CW1</strain>
    </source>
</reference>
<dbReference type="GO" id="GO:0009254">
    <property type="term" value="P:peptidoglycan turnover"/>
    <property type="evidence" value="ECO:0007669"/>
    <property type="project" value="UniProtKB-UniRule"/>
</dbReference>
<dbReference type="InterPro" id="IPR036615">
    <property type="entry name" value="Mur_ligase_C_dom_sf"/>
</dbReference>
<sequence length="467" mass="50654">MSSHQNSDQNQGRHFHLLAACGTFMGGLAALARELGWRVSGADKNVYPPMSDQLAALGIDLTEGWDPAQLDPAPDQVVVGNALSRGNPVVEALLESRIPYTSGPDWLAREVLRERWVIAISGTHGKTTTAGMVAWILEYAGLSPGFLIGGMPGNFPVSARLGQSPFFVIEADEYDSAFFDKRSKFVHYRPRTLVMNNLEYDHADIFPDLAAIQRQFHHLVRTVPGSGLLIRPRDCPALDEVLEMGCWTPVLHLGDEREGVTATEPDSGWTAFDVHVAGERVGRLRWQMRGEHNAQNGLAAIAAARHAGVAPSVAIEALGEFRGMKRRLEAIGEVSGIALYDDFAHHPTAIAKTLAALPAGRRVAILEPRSNSMRMGAHRDALPEALAGADRIYLYVPSQLDWAGEALEASLGEKLTVARDTDALLDRLASELQAGDQVAIMSNGGFEGIHGRLLTALRETRGETADE</sequence>
<dbReference type="Gene3D" id="3.40.1190.10">
    <property type="entry name" value="Mur-like, catalytic domain"/>
    <property type="match status" value="1"/>
</dbReference>
<evidence type="ECO:0000259" key="12">
    <source>
        <dbReference type="Pfam" id="PF08245"/>
    </source>
</evidence>
<evidence type="ECO:0000256" key="8">
    <source>
        <dbReference type="ARBA" id="ARBA00023316"/>
    </source>
</evidence>
<dbReference type="InterPro" id="IPR013221">
    <property type="entry name" value="Mur_ligase_cen"/>
</dbReference>
<proteinExistence type="inferred from homology"/>
<dbReference type="EMBL" id="JAYGII010000066">
    <property type="protein sequence ID" value="MEA5446841.1"/>
    <property type="molecule type" value="Genomic_DNA"/>
</dbReference>
<comment type="pathway">
    <text evidence="9">Cell wall biogenesis; peptidoglycan recycling.</text>
</comment>
<name>A0AAP6JHG7_9GAMM</name>
<dbReference type="InterPro" id="IPR005757">
    <property type="entry name" value="Mpl"/>
</dbReference>
<dbReference type="Pfam" id="PF02875">
    <property type="entry name" value="Mur_ligase_C"/>
    <property type="match status" value="1"/>
</dbReference>
<feature type="binding site" evidence="9">
    <location>
        <begin position="122"/>
        <end position="128"/>
    </location>
    <ligand>
        <name>ATP</name>
        <dbReference type="ChEBI" id="CHEBI:30616"/>
    </ligand>
</feature>
<keyword evidence="3 9" id="KW-0547">Nucleotide-binding</keyword>
<keyword evidence="9" id="KW-0460">Magnesium</keyword>
<dbReference type="PANTHER" id="PTHR43445:SF5">
    <property type="entry name" value="UDP-N-ACETYLMURAMATE--L-ALANYL-GAMMA-D-GLUTAMYL-MESO-2,6-DIAMINOHEPTANDIOATE LIGASE"/>
    <property type="match status" value="1"/>
</dbReference>
<evidence type="ECO:0000256" key="5">
    <source>
        <dbReference type="ARBA" id="ARBA00022960"/>
    </source>
</evidence>
<dbReference type="GO" id="GO:0009252">
    <property type="term" value="P:peptidoglycan biosynthetic process"/>
    <property type="evidence" value="ECO:0007669"/>
    <property type="project" value="UniProtKB-UniRule"/>
</dbReference>
<keyword evidence="14" id="KW-1185">Reference proteome</keyword>
<evidence type="ECO:0000313" key="13">
    <source>
        <dbReference type="EMBL" id="MEA5446841.1"/>
    </source>
</evidence>
<dbReference type="EC" id="6.3.2.45" evidence="9"/>
<comment type="similarity">
    <text evidence="9">Belongs to the MurCDEF family. Mpl subfamily.</text>
</comment>
<dbReference type="Gene3D" id="3.90.190.20">
    <property type="entry name" value="Mur ligase, C-terminal domain"/>
    <property type="match status" value="1"/>
</dbReference>
<dbReference type="GO" id="GO:0051301">
    <property type="term" value="P:cell division"/>
    <property type="evidence" value="ECO:0007669"/>
    <property type="project" value="UniProtKB-KW"/>
</dbReference>
<accession>A0AAP6JHG7</accession>
<keyword evidence="1 9" id="KW-0436">Ligase</keyword>
<dbReference type="Pfam" id="PF08245">
    <property type="entry name" value="Mur_ligase_M"/>
    <property type="match status" value="1"/>
</dbReference>
<evidence type="ECO:0000259" key="10">
    <source>
        <dbReference type="Pfam" id="PF01225"/>
    </source>
</evidence>
<feature type="domain" description="Mur ligase central" evidence="12">
    <location>
        <begin position="120"/>
        <end position="304"/>
    </location>
</feature>
<dbReference type="Gene3D" id="3.40.50.720">
    <property type="entry name" value="NAD(P)-binding Rossmann-like Domain"/>
    <property type="match status" value="1"/>
</dbReference>
<feature type="domain" description="Mur ligase N-terminal catalytic" evidence="10">
    <location>
        <begin position="14"/>
        <end position="109"/>
    </location>
</feature>
<comment type="function">
    <text evidence="9">Reutilizes the intact tripeptide L-alanyl-gamma-D-glutamyl-meso-diaminopimelate by linking it to UDP-N-acetylmuramate.</text>
</comment>
<dbReference type="HAMAP" id="MF_02020">
    <property type="entry name" value="Mpl"/>
    <property type="match status" value="1"/>
</dbReference>
<dbReference type="SUPFAM" id="SSF53244">
    <property type="entry name" value="MurD-like peptide ligases, peptide-binding domain"/>
    <property type="match status" value="1"/>
</dbReference>
<dbReference type="InterPro" id="IPR004101">
    <property type="entry name" value="Mur_ligase_C"/>
</dbReference>
<dbReference type="NCBIfam" id="TIGR01081">
    <property type="entry name" value="mpl"/>
    <property type="match status" value="1"/>
</dbReference>
<keyword evidence="8 9" id="KW-0961">Cell wall biogenesis/degradation</keyword>
<evidence type="ECO:0000256" key="7">
    <source>
        <dbReference type="ARBA" id="ARBA00023306"/>
    </source>
</evidence>
<keyword evidence="5 9" id="KW-0133">Cell shape</keyword>
<evidence type="ECO:0000256" key="3">
    <source>
        <dbReference type="ARBA" id="ARBA00022741"/>
    </source>
</evidence>
<dbReference type="GO" id="GO:0008360">
    <property type="term" value="P:regulation of cell shape"/>
    <property type="evidence" value="ECO:0007669"/>
    <property type="project" value="UniProtKB-KW"/>
</dbReference>
<comment type="caution">
    <text evidence="13">The sequence shown here is derived from an EMBL/GenBank/DDBJ whole genome shotgun (WGS) entry which is preliminary data.</text>
</comment>
<dbReference type="GO" id="GO:0005524">
    <property type="term" value="F:ATP binding"/>
    <property type="evidence" value="ECO:0007669"/>
    <property type="project" value="UniProtKB-UniRule"/>
</dbReference>
<keyword evidence="7 9" id="KW-0131">Cell cycle</keyword>
<evidence type="ECO:0000256" key="1">
    <source>
        <dbReference type="ARBA" id="ARBA00022598"/>
    </source>
</evidence>
<evidence type="ECO:0000256" key="2">
    <source>
        <dbReference type="ARBA" id="ARBA00022618"/>
    </source>
</evidence>
<protein>
    <recommendedName>
        <fullName evidence="9">UDP-N-acetylmuramate--L-alanyl-gamma-D-glutamyl-meso-2,6-diaminoheptandioate ligase</fullName>
        <ecNumber evidence="9">6.3.2.45</ecNumber>
    </recommendedName>
    <alternativeName>
        <fullName evidence="9">Murein peptide ligase</fullName>
    </alternativeName>
    <alternativeName>
        <fullName evidence="9">UDP-N-acetylmuramate:L-alanyl-gamma-D-glutamyl-meso-diaminopimelate ligase</fullName>
    </alternativeName>
</protein>
<organism evidence="13 14">
    <name type="scientific">Natronospira elongata</name>
    <dbReference type="NCBI Taxonomy" id="3110268"/>
    <lineage>
        <taxon>Bacteria</taxon>
        <taxon>Pseudomonadati</taxon>
        <taxon>Pseudomonadota</taxon>
        <taxon>Gammaproteobacteria</taxon>
        <taxon>Natronospirales</taxon>
        <taxon>Natronospiraceae</taxon>
        <taxon>Natronospira</taxon>
    </lineage>
</organism>
<dbReference type="SUPFAM" id="SSF53623">
    <property type="entry name" value="MurD-like peptide ligases, catalytic domain"/>
    <property type="match status" value="1"/>
</dbReference>
<evidence type="ECO:0000256" key="4">
    <source>
        <dbReference type="ARBA" id="ARBA00022840"/>
    </source>
</evidence>
<comment type="catalytic activity">
    <reaction evidence="9">
        <text>UDP-N-acetyl-alpha-D-muramate + L-alanyl-gamma-D-glutamyl-meso-2,6-diaminopimelate + ATP = UDP-N-acetyl-alpha-D-muramoyl-L-alanyl-gamma-D-glutamyl-meso-2,6-diaminopimelate + ADP + phosphate + H(+)</text>
        <dbReference type="Rhea" id="RHEA:29563"/>
        <dbReference type="ChEBI" id="CHEBI:15378"/>
        <dbReference type="ChEBI" id="CHEBI:30616"/>
        <dbReference type="ChEBI" id="CHEBI:43474"/>
        <dbReference type="ChEBI" id="CHEBI:61401"/>
        <dbReference type="ChEBI" id="CHEBI:70757"/>
        <dbReference type="ChEBI" id="CHEBI:83905"/>
        <dbReference type="ChEBI" id="CHEBI:456216"/>
        <dbReference type="EC" id="6.3.2.45"/>
    </reaction>
</comment>
<dbReference type="SUPFAM" id="SSF51984">
    <property type="entry name" value="MurCD N-terminal domain"/>
    <property type="match status" value="1"/>
</dbReference>
<feature type="domain" description="Mur ligase C-terminal" evidence="11">
    <location>
        <begin position="326"/>
        <end position="444"/>
    </location>
</feature>
<comment type="cofactor">
    <cofactor evidence="9">
        <name>Mg(2+)</name>
        <dbReference type="ChEBI" id="CHEBI:18420"/>
    </cofactor>
</comment>